<evidence type="ECO:0000313" key="2">
    <source>
        <dbReference type="Proteomes" id="UP000255082"/>
    </source>
</evidence>
<reference evidence="1 2" key="1">
    <citation type="submission" date="2018-06" db="EMBL/GenBank/DDBJ databases">
        <authorList>
            <consortium name="Pathogen Informatics"/>
            <person name="Doyle S."/>
        </authorList>
    </citation>
    <scope>NUCLEOTIDE SEQUENCE [LARGE SCALE GENOMIC DNA]</scope>
    <source>
        <strain evidence="1 2">NCTC13184</strain>
    </source>
</reference>
<evidence type="ECO:0000313" key="1">
    <source>
        <dbReference type="EMBL" id="SUH71913.1"/>
    </source>
</evidence>
<gene>
    <name evidence="1" type="ORF">NCTC13184_07329</name>
</gene>
<protein>
    <submittedName>
        <fullName evidence="1">Uncharacterized protein</fullName>
    </submittedName>
</protein>
<name>A0A379X4M6_9NOCA</name>
<dbReference type="EMBL" id="UGRU01000002">
    <property type="protein sequence ID" value="SUH71913.1"/>
    <property type="molecule type" value="Genomic_DNA"/>
</dbReference>
<accession>A0A379X4M6</accession>
<dbReference type="RefSeq" id="WP_062968028.1">
    <property type="nucleotide sequence ID" value="NZ_JAJFOE010000004.1"/>
</dbReference>
<dbReference type="AlphaFoldDB" id="A0A379X4M6"/>
<sequence>MNDDSRTGIPEVDALIDAADREHGEFWSLTAVSDAEGTVAAVRQSDLAERLALSVDHETVDR</sequence>
<dbReference type="Proteomes" id="UP000255082">
    <property type="component" value="Unassembled WGS sequence"/>
</dbReference>
<organism evidence="1 2">
    <name type="scientific">Nocardia africana</name>
    <dbReference type="NCBI Taxonomy" id="134964"/>
    <lineage>
        <taxon>Bacteria</taxon>
        <taxon>Bacillati</taxon>
        <taxon>Actinomycetota</taxon>
        <taxon>Actinomycetes</taxon>
        <taxon>Mycobacteriales</taxon>
        <taxon>Nocardiaceae</taxon>
        <taxon>Nocardia</taxon>
    </lineage>
</organism>
<proteinExistence type="predicted"/>